<dbReference type="Proteomes" id="UP001295469">
    <property type="component" value="Chromosome C03"/>
</dbReference>
<keyword evidence="1" id="KW-1133">Transmembrane helix</keyword>
<keyword evidence="1" id="KW-0472">Membrane</keyword>
<evidence type="ECO:0000256" key="1">
    <source>
        <dbReference type="SAM" id="Phobius"/>
    </source>
</evidence>
<accession>A0A816IFW9</accession>
<dbReference type="AlphaFoldDB" id="A0A816IFW9"/>
<proteinExistence type="predicted"/>
<sequence>DLRWLGSDSALQRGERRSQEEYGLWTRPKVAFLFTISTKPRFSCRIMPVLLPVSFRLIILSMLIIISLWIVLIRPSVLTHLITPTVPHMLSIILTHRRPYWSSVWNHDLEMDLIDPLH</sequence>
<name>A0A816IFW9_BRANA</name>
<dbReference type="EMBL" id="HG994367">
    <property type="protein sequence ID" value="CAF1708192.1"/>
    <property type="molecule type" value="Genomic_DNA"/>
</dbReference>
<reference evidence="2" key="1">
    <citation type="submission" date="2021-01" db="EMBL/GenBank/DDBJ databases">
        <authorList>
            <consortium name="Genoscope - CEA"/>
            <person name="William W."/>
        </authorList>
    </citation>
    <scope>NUCLEOTIDE SEQUENCE</scope>
</reference>
<organism evidence="2">
    <name type="scientific">Brassica napus</name>
    <name type="common">Rape</name>
    <dbReference type="NCBI Taxonomy" id="3708"/>
    <lineage>
        <taxon>Eukaryota</taxon>
        <taxon>Viridiplantae</taxon>
        <taxon>Streptophyta</taxon>
        <taxon>Embryophyta</taxon>
        <taxon>Tracheophyta</taxon>
        <taxon>Spermatophyta</taxon>
        <taxon>Magnoliopsida</taxon>
        <taxon>eudicotyledons</taxon>
        <taxon>Gunneridae</taxon>
        <taxon>Pentapetalae</taxon>
        <taxon>rosids</taxon>
        <taxon>malvids</taxon>
        <taxon>Brassicales</taxon>
        <taxon>Brassicaceae</taxon>
        <taxon>Brassiceae</taxon>
        <taxon>Brassica</taxon>
    </lineage>
</organism>
<keyword evidence="1" id="KW-0812">Transmembrane</keyword>
<feature type="non-terminal residue" evidence="2">
    <location>
        <position position="118"/>
    </location>
</feature>
<evidence type="ECO:0000313" key="2">
    <source>
        <dbReference type="EMBL" id="CAF1708192.1"/>
    </source>
</evidence>
<feature type="non-terminal residue" evidence="2">
    <location>
        <position position="1"/>
    </location>
</feature>
<gene>
    <name evidence="2" type="ORF">DARMORV10_C03P67430.1</name>
</gene>
<protein>
    <submittedName>
        <fullName evidence="2">(rape) hypothetical protein</fullName>
    </submittedName>
</protein>
<feature type="transmembrane region" description="Helical" evidence="1">
    <location>
        <begin position="49"/>
        <end position="71"/>
    </location>
</feature>